<feature type="chain" id="PRO_5034095310" evidence="2">
    <location>
        <begin position="29"/>
        <end position="80"/>
    </location>
</feature>
<evidence type="ECO:0000313" key="3">
    <source>
        <dbReference type="EMBL" id="OCH91564.1"/>
    </source>
</evidence>
<evidence type="ECO:0000256" key="1">
    <source>
        <dbReference type="SAM" id="Phobius"/>
    </source>
</evidence>
<keyword evidence="1" id="KW-1133">Transmembrane helix</keyword>
<keyword evidence="1" id="KW-0812">Transmembrane</keyword>
<accession>A0A8E2AYP2</accession>
<dbReference type="AlphaFoldDB" id="A0A8E2AYP2"/>
<evidence type="ECO:0000256" key="2">
    <source>
        <dbReference type="SAM" id="SignalP"/>
    </source>
</evidence>
<gene>
    <name evidence="3" type="ORF">OBBRIDRAFT_792162</name>
</gene>
<dbReference type="Proteomes" id="UP000250043">
    <property type="component" value="Unassembled WGS sequence"/>
</dbReference>
<feature type="transmembrane region" description="Helical" evidence="1">
    <location>
        <begin position="57"/>
        <end position="75"/>
    </location>
</feature>
<reference evidence="3 4" key="1">
    <citation type="submission" date="2016-07" db="EMBL/GenBank/DDBJ databases">
        <title>Draft genome of the white-rot fungus Obba rivulosa 3A-2.</title>
        <authorList>
            <consortium name="DOE Joint Genome Institute"/>
            <person name="Miettinen O."/>
            <person name="Riley R."/>
            <person name="Acob R."/>
            <person name="Barry K."/>
            <person name="Cullen D."/>
            <person name="De Vries R."/>
            <person name="Hainaut M."/>
            <person name="Hatakka A."/>
            <person name="Henrissat B."/>
            <person name="Hilden K."/>
            <person name="Kuo R."/>
            <person name="Labutti K."/>
            <person name="Lipzen A."/>
            <person name="Makela M.R."/>
            <person name="Sandor L."/>
            <person name="Spatafora J.W."/>
            <person name="Grigoriev I.V."/>
            <person name="Hibbett D.S."/>
        </authorList>
    </citation>
    <scope>NUCLEOTIDE SEQUENCE [LARGE SCALE GENOMIC DNA]</scope>
    <source>
        <strain evidence="3 4">3A-2</strain>
    </source>
</reference>
<name>A0A8E2AYP2_9APHY</name>
<dbReference type="EMBL" id="KV722383">
    <property type="protein sequence ID" value="OCH91564.1"/>
    <property type="molecule type" value="Genomic_DNA"/>
</dbReference>
<proteinExistence type="predicted"/>
<keyword evidence="1" id="KW-0472">Membrane</keyword>
<protein>
    <submittedName>
        <fullName evidence="3">Uncharacterized protein</fullName>
    </submittedName>
</protein>
<sequence>MGCSSPIVTNRFLALSLLCWVDEHSLRSQEAEEECGLEELSAVTASPGHPMYARNKLWIKIGAAGIGIAVSSSIVSRTLF</sequence>
<keyword evidence="2" id="KW-0732">Signal</keyword>
<feature type="signal peptide" evidence="2">
    <location>
        <begin position="1"/>
        <end position="28"/>
    </location>
</feature>
<organism evidence="3 4">
    <name type="scientific">Obba rivulosa</name>
    <dbReference type="NCBI Taxonomy" id="1052685"/>
    <lineage>
        <taxon>Eukaryota</taxon>
        <taxon>Fungi</taxon>
        <taxon>Dikarya</taxon>
        <taxon>Basidiomycota</taxon>
        <taxon>Agaricomycotina</taxon>
        <taxon>Agaricomycetes</taxon>
        <taxon>Polyporales</taxon>
        <taxon>Gelatoporiaceae</taxon>
        <taxon>Obba</taxon>
    </lineage>
</organism>
<keyword evidence="4" id="KW-1185">Reference proteome</keyword>
<evidence type="ECO:0000313" key="4">
    <source>
        <dbReference type="Proteomes" id="UP000250043"/>
    </source>
</evidence>